<feature type="compositionally biased region" description="Basic and acidic residues" evidence="1">
    <location>
        <begin position="152"/>
        <end position="165"/>
    </location>
</feature>
<dbReference type="EMBL" id="VNFK01000005">
    <property type="protein sequence ID" value="TVU64091.1"/>
    <property type="molecule type" value="Genomic_DNA"/>
</dbReference>
<feature type="region of interest" description="Disordered" evidence="1">
    <location>
        <begin position="142"/>
        <end position="171"/>
    </location>
</feature>
<dbReference type="OrthoDB" id="3312994at2"/>
<sequence>MVINIRLGNRTTAQTDDPLGRSWYGYDPAVTPEQLWSNNRGDWNLDANRIDGQHWAALNYQGQIVLVVELGSTGFEWVTIPSKRPKKALIGRVLTKGDPAHDALIGTHIEYPPGSRNPILYGDDPEIVEVSPNDALGELTLQAAGSGNPKGFGHEESPRSRDTGVEHGLLL</sequence>
<evidence type="ECO:0000313" key="3">
    <source>
        <dbReference type="Proteomes" id="UP000316500"/>
    </source>
</evidence>
<proteinExistence type="predicted"/>
<dbReference type="RefSeq" id="WP_144649362.1">
    <property type="nucleotide sequence ID" value="NZ_VNFK01000005.1"/>
</dbReference>
<name>A0A558H4S0_PAENT</name>
<dbReference type="AlphaFoldDB" id="A0A558H4S0"/>
<evidence type="ECO:0000256" key="1">
    <source>
        <dbReference type="SAM" id="MobiDB-lite"/>
    </source>
</evidence>
<accession>A0A558H4S0</accession>
<dbReference type="Proteomes" id="UP000316500">
    <property type="component" value="Unassembled WGS sequence"/>
</dbReference>
<protein>
    <submittedName>
        <fullName evidence="2">Uncharacterized protein</fullName>
    </submittedName>
</protein>
<gene>
    <name evidence="2" type="ORF">FQP90_08880</name>
</gene>
<evidence type="ECO:0000313" key="2">
    <source>
        <dbReference type="EMBL" id="TVU64091.1"/>
    </source>
</evidence>
<reference evidence="2 3" key="1">
    <citation type="submission" date="2019-07" db="EMBL/GenBank/DDBJ databases">
        <title>Diversity of Bacteria from Kongsfjorden, Arctic.</title>
        <authorList>
            <person name="Yu Y."/>
        </authorList>
    </citation>
    <scope>NUCLEOTIDE SEQUENCE [LARGE SCALE GENOMIC DNA]</scope>
    <source>
        <strain evidence="2 3">SM1928</strain>
    </source>
</reference>
<organism evidence="2 3">
    <name type="scientific">Paenarthrobacter nitroguajacolicus</name>
    <name type="common">Arthrobacter nitroguajacolicus</name>
    <dbReference type="NCBI Taxonomy" id="211146"/>
    <lineage>
        <taxon>Bacteria</taxon>
        <taxon>Bacillati</taxon>
        <taxon>Actinomycetota</taxon>
        <taxon>Actinomycetes</taxon>
        <taxon>Micrococcales</taxon>
        <taxon>Micrococcaceae</taxon>
        <taxon>Paenarthrobacter</taxon>
    </lineage>
</organism>
<comment type="caution">
    <text evidence="2">The sequence shown here is derived from an EMBL/GenBank/DDBJ whole genome shotgun (WGS) entry which is preliminary data.</text>
</comment>